<dbReference type="RefSeq" id="WP_354011438.1">
    <property type="nucleotide sequence ID" value="NZ_JBEWTA010000002.1"/>
</dbReference>
<proteinExistence type="predicted"/>
<sequence length="243" mass="26070">MFNDPKQIALYKALANPGAISNPLSAGNTDLNNQFVLLQELMDEAMERAKKNCPHILDPCDCPDIAELEKLEEKLEKISGSVSESSGDLVSHAGSMTGNLTQSVARFDVAIKINDEASGGRSGSCNSVLEALGSIGGIGQDKVDDLVRDADDMTGDFESVVDDDGNLDSSKLARLMDKLDKLGISGDKLREFMEHEQNAQRILDGGLENFALSSLLGDWADDPCLAMVFDSVASDEIKDIVDS</sequence>
<gene>
    <name evidence="2" type="ORF">V5J35_004906</name>
</gene>
<keyword evidence="3" id="KW-1185">Reference proteome</keyword>
<feature type="domain" description="DUF7217" evidence="1">
    <location>
        <begin position="10"/>
        <end position="240"/>
    </location>
</feature>
<evidence type="ECO:0000259" key="1">
    <source>
        <dbReference type="Pfam" id="PF23854"/>
    </source>
</evidence>
<dbReference type="Proteomes" id="UP001549366">
    <property type="component" value="Unassembled WGS sequence"/>
</dbReference>
<evidence type="ECO:0000313" key="2">
    <source>
        <dbReference type="EMBL" id="MET4759587.1"/>
    </source>
</evidence>
<name>A0ABV2SPA0_9GAMM</name>
<dbReference type="InterPro" id="IPR055641">
    <property type="entry name" value="DUF7217"/>
</dbReference>
<protein>
    <recommendedName>
        <fullName evidence="1">DUF7217 domain-containing protein</fullName>
    </recommendedName>
</protein>
<organism evidence="2 3">
    <name type="scientific">Endozoicomonas lisbonensis</name>
    <dbReference type="NCBI Taxonomy" id="3120522"/>
    <lineage>
        <taxon>Bacteria</taxon>
        <taxon>Pseudomonadati</taxon>
        <taxon>Pseudomonadota</taxon>
        <taxon>Gammaproteobacteria</taxon>
        <taxon>Oceanospirillales</taxon>
        <taxon>Endozoicomonadaceae</taxon>
        <taxon>Endozoicomonas</taxon>
    </lineage>
</organism>
<evidence type="ECO:0000313" key="3">
    <source>
        <dbReference type="Proteomes" id="UP001549366"/>
    </source>
</evidence>
<dbReference type="Pfam" id="PF23854">
    <property type="entry name" value="DUF7217"/>
    <property type="match status" value="1"/>
</dbReference>
<dbReference type="EMBL" id="JBEWTB010000003">
    <property type="protein sequence ID" value="MET4759587.1"/>
    <property type="molecule type" value="Genomic_DNA"/>
</dbReference>
<comment type="caution">
    <text evidence="2">The sequence shown here is derived from an EMBL/GenBank/DDBJ whole genome shotgun (WGS) entry which is preliminary data.</text>
</comment>
<accession>A0ABV2SPA0</accession>
<reference evidence="2 3" key="1">
    <citation type="submission" date="2024-06" db="EMBL/GenBank/DDBJ databases">
        <title>Genomic Encyclopedia of Type Strains, Phase V (KMG-V): Genome sequencing to study the core and pangenomes of soil and plant-associated prokaryotes.</title>
        <authorList>
            <person name="Whitman W."/>
        </authorList>
    </citation>
    <scope>NUCLEOTIDE SEQUENCE [LARGE SCALE GENOMIC DNA]</scope>
    <source>
        <strain evidence="2 3">NE40</strain>
    </source>
</reference>